<proteinExistence type="predicted"/>
<keyword evidence="3" id="KW-1185">Reference proteome</keyword>
<feature type="compositionally biased region" description="Low complexity" evidence="1">
    <location>
        <begin position="104"/>
        <end position="125"/>
    </location>
</feature>
<protein>
    <submittedName>
        <fullName evidence="2">Uncharacterized protein</fullName>
    </submittedName>
</protein>
<dbReference type="AlphaFoldDB" id="A0AA36FKK1"/>
<feature type="compositionally biased region" description="Polar residues" evidence="1">
    <location>
        <begin position="37"/>
        <end position="50"/>
    </location>
</feature>
<accession>A0AA36FKK1</accession>
<evidence type="ECO:0000256" key="1">
    <source>
        <dbReference type="SAM" id="MobiDB-lite"/>
    </source>
</evidence>
<sequence length="248" mass="26770">MASSSSLSSSTSATIEALRGKAISPTNPPTEEDSPLISLTHSDNNNSGRLSNVKAGEADELNDNKSSNSEKSVGSGCGGKSNDGGDSKICNATKGGGNNKKDNNNGSNNKTSTNENNNTNVTNNNRLVEAASKTRPRYSTDLTGKEQKLAQAWMLIKHEQTWVNLIIPKEAIEAVEEKKVHFRCISAETKKPAIIARADIEAALRCIRDDMEYIPRGRQYDTISVDFKSEALAVKHSLTPCKISKSIM</sequence>
<reference evidence="2" key="1">
    <citation type="submission" date="2023-08" db="EMBL/GenBank/DDBJ databases">
        <authorList>
            <person name="Alioto T."/>
            <person name="Alioto T."/>
            <person name="Gomez Garrido J."/>
        </authorList>
    </citation>
    <scope>NUCLEOTIDE SEQUENCE</scope>
</reference>
<name>A0AA36FKK1_OCTVU</name>
<evidence type="ECO:0000313" key="3">
    <source>
        <dbReference type="Proteomes" id="UP001162480"/>
    </source>
</evidence>
<feature type="region of interest" description="Disordered" evidence="1">
    <location>
        <begin position="1"/>
        <end position="139"/>
    </location>
</feature>
<feature type="compositionally biased region" description="Low complexity" evidence="1">
    <location>
        <begin position="1"/>
        <end position="14"/>
    </location>
</feature>
<dbReference type="Proteomes" id="UP001162480">
    <property type="component" value="Chromosome 25"/>
</dbReference>
<evidence type="ECO:0000313" key="2">
    <source>
        <dbReference type="EMBL" id="CAI9741097.1"/>
    </source>
</evidence>
<dbReference type="EMBL" id="OX597838">
    <property type="protein sequence ID" value="CAI9741097.1"/>
    <property type="molecule type" value="Genomic_DNA"/>
</dbReference>
<gene>
    <name evidence="2" type="ORF">OCTVUL_1B023487</name>
</gene>
<organism evidence="2 3">
    <name type="scientific">Octopus vulgaris</name>
    <name type="common">Common octopus</name>
    <dbReference type="NCBI Taxonomy" id="6645"/>
    <lineage>
        <taxon>Eukaryota</taxon>
        <taxon>Metazoa</taxon>
        <taxon>Spiralia</taxon>
        <taxon>Lophotrochozoa</taxon>
        <taxon>Mollusca</taxon>
        <taxon>Cephalopoda</taxon>
        <taxon>Coleoidea</taxon>
        <taxon>Octopodiformes</taxon>
        <taxon>Octopoda</taxon>
        <taxon>Incirrata</taxon>
        <taxon>Octopodidae</taxon>
        <taxon>Octopus</taxon>
    </lineage>
</organism>